<comment type="caution">
    <text evidence="3">The sequence shown here is derived from an EMBL/GenBank/DDBJ whole genome shotgun (WGS) entry which is preliminary data.</text>
</comment>
<gene>
    <name evidence="3" type="ORF">GCM10010971_14200</name>
</gene>
<evidence type="ECO:0000313" key="3">
    <source>
        <dbReference type="EMBL" id="GGP25601.1"/>
    </source>
</evidence>
<evidence type="ECO:0000313" key="4">
    <source>
        <dbReference type="Proteomes" id="UP000621859"/>
    </source>
</evidence>
<accession>A0ABQ2PJR8</accession>
<keyword evidence="2" id="KW-0812">Transmembrane</keyword>
<dbReference type="RefSeq" id="WP_188691016.1">
    <property type="nucleotide sequence ID" value="NZ_BMLY01000002.1"/>
</dbReference>
<organism evidence="3 4">
    <name type="scientific">Silvimonas amylolytica</name>
    <dbReference type="NCBI Taxonomy" id="449663"/>
    <lineage>
        <taxon>Bacteria</taxon>
        <taxon>Pseudomonadati</taxon>
        <taxon>Pseudomonadota</taxon>
        <taxon>Betaproteobacteria</taxon>
        <taxon>Neisseriales</taxon>
        <taxon>Chitinibacteraceae</taxon>
        <taxon>Silvimonas</taxon>
    </lineage>
</organism>
<dbReference type="Proteomes" id="UP000621859">
    <property type="component" value="Unassembled WGS sequence"/>
</dbReference>
<keyword evidence="2" id="KW-0472">Membrane</keyword>
<name>A0ABQ2PJR8_9NEIS</name>
<proteinExistence type="predicted"/>
<dbReference type="EMBL" id="BMLY01000002">
    <property type="protein sequence ID" value="GGP25601.1"/>
    <property type="molecule type" value="Genomic_DNA"/>
</dbReference>
<protein>
    <submittedName>
        <fullName evidence="3">Uncharacterized protein</fullName>
    </submittedName>
</protein>
<feature type="region of interest" description="Disordered" evidence="1">
    <location>
        <begin position="32"/>
        <end position="53"/>
    </location>
</feature>
<reference evidence="4" key="1">
    <citation type="journal article" date="2019" name="Int. J. Syst. Evol. Microbiol.">
        <title>The Global Catalogue of Microorganisms (GCM) 10K type strain sequencing project: providing services to taxonomists for standard genome sequencing and annotation.</title>
        <authorList>
            <consortium name="The Broad Institute Genomics Platform"/>
            <consortium name="The Broad Institute Genome Sequencing Center for Infectious Disease"/>
            <person name="Wu L."/>
            <person name="Ma J."/>
        </authorList>
    </citation>
    <scope>NUCLEOTIDE SEQUENCE [LARGE SCALE GENOMIC DNA]</scope>
    <source>
        <strain evidence="4">CGMCC 1.8860</strain>
    </source>
</reference>
<feature type="transmembrane region" description="Helical" evidence="2">
    <location>
        <begin position="6"/>
        <end position="25"/>
    </location>
</feature>
<sequence>MPKHLFYFLYAIAIVGGGTLLDYNVGRASSRSGGGYYGGSPGAGGWVSGGHHK</sequence>
<keyword evidence="2" id="KW-1133">Transmembrane helix</keyword>
<keyword evidence="4" id="KW-1185">Reference proteome</keyword>
<evidence type="ECO:0000256" key="2">
    <source>
        <dbReference type="SAM" id="Phobius"/>
    </source>
</evidence>
<evidence type="ECO:0000256" key="1">
    <source>
        <dbReference type="SAM" id="MobiDB-lite"/>
    </source>
</evidence>